<dbReference type="InterPro" id="IPR016071">
    <property type="entry name" value="Staphylococal_nuclease_OB-fold"/>
</dbReference>
<dbReference type="RefSeq" id="WP_064037878.1">
    <property type="nucleotide sequence ID" value="NZ_LUUH01000077.1"/>
</dbReference>
<dbReference type="PANTHER" id="PTHR12302">
    <property type="entry name" value="EBNA2 BINDING PROTEIN P100"/>
    <property type="match status" value="1"/>
</dbReference>
<dbReference type="SUPFAM" id="SSF50199">
    <property type="entry name" value="Staphylococcal nuclease"/>
    <property type="match status" value="1"/>
</dbReference>
<dbReference type="InterPro" id="IPR025392">
    <property type="entry name" value="DUF4124"/>
</dbReference>
<evidence type="ECO:0000256" key="1">
    <source>
        <dbReference type="ARBA" id="ARBA00022722"/>
    </source>
</evidence>
<feature type="domain" description="TNase-like" evidence="5">
    <location>
        <begin position="51"/>
        <end position="180"/>
    </location>
</feature>
<sequence>MMKNTKHCLWLLALLPALLNAEVYQWTDQQGRRHYADHGNENAKVVSIDPGVTYYRVEKVFDGDTILLSDGQKVRFLGINTPEVAGRNKSAEAGGDRAKAWLKQKLEHRKVFLQGDVEKQDKYQRTLAYVFSEDKEHINLELVKRGLATVNIYPPNFRYLDTLLAAQRSAEQARLGIWGEEAYAPLAAELLDENNYQGWKRLTGRIRGVKKTAKHSYLQFSDTVSVSVEPISARLFPPLETYVGKDVEVRGWVKRSKQRFAVQARHPADIELR</sequence>
<evidence type="ECO:0000256" key="2">
    <source>
        <dbReference type="ARBA" id="ARBA00022759"/>
    </source>
</evidence>
<dbReference type="PANTHER" id="PTHR12302:SF3">
    <property type="entry name" value="SERINE_THREONINE-PROTEIN KINASE 31"/>
    <property type="match status" value="1"/>
</dbReference>
<feature type="signal peptide" evidence="4">
    <location>
        <begin position="1"/>
        <end position="21"/>
    </location>
</feature>
<gene>
    <name evidence="6" type="ORF">A1353_01430</name>
</gene>
<keyword evidence="1" id="KW-0540">Nuclease</keyword>
<evidence type="ECO:0000256" key="4">
    <source>
        <dbReference type="SAM" id="SignalP"/>
    </source>
</evidence>
<reference evidence="6 7" key="1">
    <citation type="submission" date="2016-03" db="EMBL/GenBank/DDBJ databases">
        <authorList>
            <person name="Ploux O."/>
        </authorList>
    </citation>
    <scope>NUCLEOTIDE SEQUENCE [LARGE SCALE GENOMIC DNA]</scope>
    <source>
        <strain evidence="6 7">R-45371</strain>
    </source>
</reference>
<dbReference type="Pfam" id="PF00565">
    <property type="entry name" value="SNase"/>
    <property type="match status" value="1"/>
</dbReference>
<accession>A0A177M4U1</accession>
<dbReference type="PROSITE" id="PS01284">
    <property type="entry name" value="TNASE_2"/>
    <property type="match status" value="1"/>
</dbReference>
<dbReference type="InterPro" id="IPR035437">
    <property type="entry name" value="SNase_OB-fold_sf"/>
</dbReference>
<evidence type="ECO:0000313" key="7">
    <source>
        <dbReference type="Proteomes" id="UP000077763"/>
    </source>
</evidence>
<dbReference type="AlphaFoldDB" id="A0A177M4U1"/>
<dbReference type="SMART" id="SM00318">
    <property type="entry name" value="SNc"/>
    <property type="match status" value="1"/>
</dbReference>
<dbReference type="GO" id="GO:0016787">
    <property type="term" value="F:hydrolase activity"/>
    <property type="evidence" value="ECO:0007669"/>
    <property type="project" value="UniProtKB-KW"/>
</dbReference>
<evidence type="ECO:0000313" key="6">
    <source>
        <dbReference type="EMBL" id="OAI00385.1"/>
    </source>
</evidence>
<dbReference type="Proteomes" id="UP000077763">
    <property type="component" value="Unassembled WGS sequence"/>
</dbReference>
<dbReference type="InterPro" id="IPR002071">
    <property type="entry name" value="Thermonucl_AS"/>
</dbReference>
<dbReference type="EMBL" id="LUUH01000077">
    <property type="protein sequence ID" value="OAI00385.1"/>
    <property type="molecule type" value="Genomic_DNA"/>
</dbReference>
<dbReference type="Pfam" id="PF13511">
    <property type="entry name" value="DUF4124"/>
    <property type="match status" value="1"/>
</dbReference>
<proteinExistence type="predicted"/>
<dbReference type="GO" id="GO:0003676">
    <property type="term" value="F:nucleic acid binding"/>
    <property type="evidence" value="ECO:0007669"/>
    <property type="project" value="InterPro"/>
</dbReference>
<protein>
    <submittedName>
        <fullName evidence="6">Nuclease</fullName>
    </submittedName>
</protein>
<dbReference type="GO" id="GO:0004519">
    <property type="term" value="F:endonuclease activity"/>
    <property type="evidence" value="ECO:0007669"/>
    <property type="project" value="UniProtKB-KW"/>
</dbReference>
<keyword evidence="2" id="KW-0255">Endonuclease</keyword>
<feature type="chain" id="PRO_5008067651" evidence="4">
    <location>
        <begin position="22"/>
        <end position="273"/>
    </location>
</feature>
<evidence type="ECO:0000256" key="3">
    <source>
        <dbReference type="ARBA" id="ARBA00022801"/>
    </source>
</evidence>
<name>A0A177M4U1_METMH</name>
<dbReference type="Gene3D" id="2.40.50.90">
    <property type="match status" value="1"/>
</dbReference>
<keyword evidence="4" id="KW-0732">Signal</keyword>
<organism evidence="6 7">
    <name type="scientific">Methylomonas methanica</name>
    <dbReference type="NCBI Taxonomy" id="421"/>
    <lineage>
        <taxon>Bacteria</taxon>
        <taxon>Pseudomonadati</taxon>
        <taxon>Pseudomonadota</taxon>
        <taxon>Gammaproteobacteria</taxon>
        <taxon>Methylococcales</taxon>
        <taxon>Methylococcaceae</taxon>
        <taxon>Methylomonas</taxon>
    </lineage>
</organism>
<evidence type="ECO:0000259" key="5">
    <source>
        <dbReference type="PROSITE" id="PS50830"/>
    </source>
</evidence>
<dbReference type="PROSITE" id="PS50830">
    <property type="entry name" value="TNASE_3"/>
    <property type="match status" value="1"/>
</dbReference>
<keyword evidence="3" id="KW-0378">Hydrolase</keyword>
<comment type="caution">
    <text evidence="6">The sequence shown here is derived from an EMBL/GenBank/DDBJ whole genome shotgun (WGS) entry which is preliminary data.</text>
</comment>